<evidence type="ECO:0000256" key="6">
    <source>
        <dbReference type="ARBA" id="ARBA00035197"/>
    </source>
</evidence>
<comment type="function">
    <text evidence="7">This is one of the proteins that bind and probably mediate the attachment of the 5S RNA into the large ribosomal subunit, where it forms part of the central protuberance.</text>
</comment>
<keyword evidence="2 7" id="KW-0699">rRNA-binding</keyword>
<dbReference type="EMBL" id="PEUH01000031">
    <property type="protein sequence ID" value="PIV31781.1"/>
    <property type="molecule type" value="Genomic_DNA"/>
</dbReference>
<comment type="subunit">
    <text evidence="7">Part of the 50S ribosomal subunit; part of the 5S rRNA/L5/L18/L25 subcomplex. Contacts the 5S and 23S rRNAs.</text>
</comment>
<dbReference type="InterPro" id="IPR057268">
    <property type="entry name" value="Ribosomal_L18"/>
</dbReference>
<keyword evidence="4 7" id="KW-0689">Ribosomal protein</keyword>
<evidence type="ECO:0000256" key="2">
    <source>
        <dbReference type="ARBA" id="ARBA00022730"/>
    </source>
</evidence>
<proteinExistence type="inferred from homology"/>
<dbReference type="InterPro" id="IPR004389">
    <property type="entry name" value="Ribosomal_uL18_bac-type"/>
</dbReference>
<dbReference type="PANTHER" id="PTHR12899">
    <property type="entry name" value="39S RIBOSOMAL PROTEIN L18, MITOCHONDRIAL"/>
    <property type="match status" value="1"/>
</dbReference>
<dbReference type="GO" id="GO:0006412">
    <property type="term" value="P:translation"/>
    <property type="evidence" value="ECO:0007669"/>
    <property type="project" value="UniProtKB-UniRule"/>
</dbReference>
<gene>
    <name evidence="7" type="primary">rplR</name>
    <name evidence="8" type="ORF">COS33_01425</name>
</gene>
<dbReference type="CDD" id="cd00432">
    <property type="entry name" value="Ribosomal_L18_L5e"/>
    <property type="match status" value="1"/>
</dbReference>
<sequence length="111" mass="12408">MNKIKKLNKIRERRKMRVRARIKGTPEKPRLSIFKSNRYIYAQLIDDSVGKTLISASKTSSKDASASLGEAIGKKASEKGIKSAVFDRGDYKYHGRVKVIADVARKAGLKI</sequence>
<dbReference type="GO" id="GO:0008097">
    <property type="term" value="F:5S rRNA binding"/>
    <property type="evidence" value="ECO:0007669"/>
    <property type="project" value="TreeGrafter"/>
</dbReference>
<evidence type="ECO:0000313" key="8">
    <source>
        <dbReference type="EMBL" id="PIV31781.1"/>
    </source>
</evidence>
<dbReference type="HAMAP" id="MF_01337_B">
    <property type="entry name" value="Ribosomal_uL18_B"/>
    <property type="match status" value="1"/>
</dbReference>
<dbReference type="Proteomes" id="UP000230595">
    <property type="component" value="Unassembled WGS sequence"/>
</dbReference>
<evidence type="ECO:0000256" key="4">
    <source>
        <dbReference type="ARBA" id="ARBA00022980"/>
    </source>
</evidence>
<evidence type="ECO:0000256" key="3">
    <source>
        <dbReference type="ARBA" id="ARBA00022884"/>
    </source>
</evidence>
<comment type="caution">
    <text evidence="8">The sequence shown here is derived from an EMBL/GenBank/DDBJ whole genome shotgun (WGS) entry which is preliminary data.</text>
</comment>
<dbReference type="AlphaFoldDB" id="A0A2M7CQ46"/>
<dbReference type="SUPFAM" id="SSF53137">
    <property type="entry name" value="Translational machinery components"/>
    <property type="match status" value="1"/>
</dbReference>
<evidence type="ECO:0000313" key="9">
    <source>
        <dbReference type="Proteomes" id="UP000230595"/>
    </source>
</evidence>
<keyword evidence="5 7" id="KW-0687">Ribonucleoprotein</keyword>
<dbReference type="GO" id="GO:0003735">
    <property type="term" value="F:structural constituent of ribosome"/>
    <property type="evidence" value="ECO:0007669"/>
    <property type="project" value="InterPro"/>
</dbReference>
<dbReference type="GO" id="GO:0022625">
    <property type="term" value="C:cytosolic large ribosomal subunit"/>
    <property type="evidence" value="ECO:0007669"/>
    <property type="project" value="TreeGrafter"/>
</dbReference>
<dbReference type="Gene3D" id="3.30.420.100">
    <property type="match status" value="1"/>
</dbReference>
<accession>A0A2M7CQ46</accession>
<dbReference type="InterPro" id="IPR005484">
    <property type="entry name" value="Ribosomal_uL18_bac/plant/anim"/>
</dbReference>
<reference evidence="9" key="1">
    <citation type="submission" date="2017-09" db="EMBL/GenBank/DDBJ databases">
        <title>Depth-based differentiation of microbial function through sediment-hosted aquifers and enrichment of novel symbionts in the deep terrestrial subsurface.</title>
        <authorList>
            <person name="Probst A.J."/>
            <person name="Ladd B."/>
            <person name="Jarett J.K."/>
            <person name="Geller-Mcgrath D.E."/>
            <person name="Sieber C.M.K."/>
            <person name="Emerson J.B."/>
            <person name="Anantharaman K."/>
            <person name="Thomas B.C."/>
            <person name="Malmstrom R."/>
            <person name="Stieglmeier M."/>
            <person name="Klingl A."/>
            <person name="Woyke T."/>
            <person name="Ryan C.M."/>
            <person name="Banfield J.F."/>
        </authorList>
    </citation>
    <scope>NUCLEOTIDE SEQUENCE [LARGE SCALE GENOMIC DNA]</scope>
</reference>
<dbReference type="PANTHER" id="PTHR12899:SF3">
    <property type="entry name" value="LARGE RIBOSOMAL SUBUNIT PROTEIN UL18M"/>
    <property type="match status" value="1"/>
</dbReference>
<dbReference type="FunFam" id="3.30.420.100:FF:000001">
    <property type="entry name" value="50S ribosomal protein L18"/>
    <property type="match status" value="1"/>
</dbReference>
<evidence type="ECO:0000256" key="7">
    <source>
        <dbReference type="HAMAP-Rule" id="MF_01337"/>
    </source>
</evidence>
<comment type="similarity">
    <text evidence="1 7">Belongs to the universal ribosomal protein uL18 family.</text>
</comment>
<evidence type="ECO:0000256" key="1">
    <source>
        <dbReference type="ARBA" id="ARBA00007116"/>
    </source>
</evidence>
<keyword evidence="3 7" id="KW-0694">RNA-binding</keyword>
<dbReference type="NCBIfam" id="TIGR00060">
    <property type="entry name" value="L18_bact"/>
    <property type="match status" value="1"/>
</dbReference>
<dbReference type="Pfam" id="PF00861">
    <property type="entry name" value="Ribosomal_L18p"/>
    <property type="match status" value="1"/>
</dbReference>
<organism evidence="8 9">
    <name type="scientific">Candidatus Wolfebacteria bacterium CG02_land_8_20_14_3_00_37_12</name>
    <dbReference type="NCBI Taxonomy" id="1975066"/>
    <lineage>
        <taxon>Bacteria</taxon>
        <taxon>Candidatus Wolfeibacteriota</taxon>
    </lineage>
</organism>
<name>A0A2M7CQ46_9BACT</name>
<evidence type="ECO:0000256" key="5">
    <source>
        <dbReference type="ARBA" id="ARBA00023274"/>
    </source>
</evidence>
<protein>
    <recommendedName>
        <fullName evidence="6 7">Large ribosomal subunit protein uL18</fullName>
    </recommendedName>
</protein>